<protein>
    <submittedName>
        <fullName evidence="3">Uncharacterized protein</fullName>
    </submittedName>
</protein>
<feature type="region of interest" description="Disordered" evidence="1">
    <location>
        <begin position="1"/>
        <end position="38"/>
    </location>
</feature>
<keyword evidence="2" id="KW-0472">Membrane</keyword>
<feature type="transmembrane region" description="Helical" evidence="2">
    <location>
        <begin position="297"/>
        <end position="320"/>
    </location>
</feature>
<sequence>MPSSPDLTGVPDAPRPTERTPLLPSHGSSQNVNRTEGNDLPHIGVFAANMTLEDLPTYSTENLYPQTLSSRPAQTAFALCVLLFYRKSIAGDKSARGRDVWTQWREKAQHLVGINDLDALALRVWTEFLEDDGTAEDVEEVLWSAYPVEPFSAVTVRVVDFLADGDAPQHLSRHTLIYLSLLDTWRYGRCRINGDASTTAALLRFLDRCGTPRVLHIVDLLMHIIYLCVLYHYVNWPPSYVARIRLFDTRRTILLVYTLSRLLRPWSRATIPSFLVFYSFALNFPQKVAFGSFTFTLLLLALYWEIVLLHFPVLPSPLLLAPPDLILPLSTLARRSLSWLFIPAVLFIPGLFVSFFMLQLEMTPFLSRFGPGLIPTDRSATYLLLFMTFLLFLYCAIIYSVLAHPFLAAGQGYKPDMDRWDRYTESVGLEARKGFFHAVRRYGTAYYFPAPFNLIQVLAARIPRFILVTLRRNVAAESITSVDKALWRIVVGPIAVVISGLWLWYLRA</sequence>
<evidence type="ECO:0000313" key="3">
    <source>
        <dbReference type="EMBL" id="KAJ8495841.1"/>
    </source>
</evidence>
<feature type="transmembrane region" description="Helical" evidence="2">
    <location>
        <begin position="485"/>
        <end position="506"/>
    </location>
</feature>
<feature type="compositionally biased region" description="Polar residues" evidence="1">
    <location>
        <begin position="26"/>
        <end position="35"/>
    </location>
</feature>
<proteinExistence type="predicted"/>
<accession>A0AAD7U1H2</accession>
<feature type="transmembrane region" description="Helical" evidence="2">
    <location>
        <begin position="214"/>
        <end position="234"/>
    </location>
</feature>
<comment type="caution">
    <text evidence="3">The sequence shown here is derived from an EMBL/GenBank/DDBJ whole genome shotgun (WGS) entry which is preliminary data.</text>
</comment>
<dbReference type="Proteomes" id="UP001215151">
    <property type="component" value="Unassembled WGS sequence"/>
</dbReference>
<dbReference type="AlphaFoldDB" id="A0AAD7U1H2"/>
<organism evidence="3 4">
    <name type="scientific">Trametes cubensis</name>
    <dbReference type="NCBI Taxonomy" id="1111947"/>
    <lineage>
        <taxon>Eukaryota</taxon>
        <taxon>Fungi</taxon>
        <taxon>Dikarya</taxon>
        <taxon>Basidiomycota</taxon>
        <taxon>Agaricomycotina</taxon>
        <taxon>Agaricomycetes</taxon>
        <taxon>Polyporales</taxon>
        <taxon>Polyporaceae</taxon>
        <taxon>Trametes</taxon>
    </lineage>
</organism>
<name>A0AAD7U1H2_9APHY</name>
<keyword evidence="2" id="KW-0812">Transmembrane</keyword>
<keyword evidence="4" id="KW-1185">Reference proteome</keyword>
<dbReference type="EMBL" id="JAPEVG010000020">
    <property type="protein sequence ID" value="KAJ8495841.1"/>
    <property type="molecule type" value="Genomic_DNA"/>
</dbReference>
<gene>
    <name evidence="3" type="ORF">ONZ51_g1487</name>
</gene>
<feature type="transmembrane region" description="Helical" evidence="2">
    <location>
        <begin position="381"/>
        <end position="402"/>
    </location>
</feature>
<evidence type="ECO:0000313" key="4">
    <source>
        <dbReference type="Proteomes" id="UP001215151"/>
    </source>
</evidence>
<feature type="transmembrane region" description="Helical" evidence="2">
    <location>
        <begin position="340"/>
        <end position="360"/>
    </location>
</feature>
<evidence type="ECO:0000256" key="2">
    <source>
        <dbReference type="SAM" id="Phobius"/>
    </source>
</evidence>
<reference evidence="3" key="1">
    <citation type="submission" date="2022-11" db="EMBL/GenBank/DDBJ databases">
        <title>Genome Sequence of Cubamyces cubensis.</title>
        <authorList>
            <person name="Buettner E."/>
        </authorList>
    </citation>
    <scope>NUCLEOTIDE SEQUENCE</scope>
    <source>
        <strain evidence="3">MPL-01</strain>
    </source>
</reference>
<evidence type="ECO:0000256" key="1">
    <source>
        <dbReference type="SAM" id="MobiDB-lite"/>
    </source>
</evidence>
<keyword evidence="2" id="KW-1133">Transmembrane helix</keyword>